<accession>A0ABT3ILI0</accession>
<feature type="transmembrane region" description="Helical" evidence="5">
    <location>
        <begin position="7"/>
        <end position="25"/>
    </location>
</feature>
<keyword evidence="2 5" id="KW-0812">Transmembrane</keyword>
<evidence type="ECO:0000313" key="7">
    <source>
        <dbReference type="Proteomes" id="UP001207742"/>
    </source>
</evidence>
<feature type="transmembrane region" description="Helical" evidence="5">
    <location>
        <begin position="70"/>
        <end position="86"/>
    </location>
</feature>
<comment type="subcellular location">
    <subcellularLocation>
        <location evidence="1">Membrane</location>
        <topology evidence="1">Multi-pass membrane protein</topology>
    </subcellularLocation>
</comment>
<keyword evidence="7" id="KW-1185">Reference proteome</keyword>
<evidence type="ECO:0000256" key="1">
    <source>
        <dbReference type="ARBA" id="ARBA00004141"/>
    </source>
</evidence>
<dbReference type="EMBL" id="JAPDNS010000001">
    <property type="protein sequence ID" value="MCW3484831.1"/>
    <property type="molecule type" value="Genomic_DNA"/>
</dbReference>
<evidence type="ECO:0000256" key="5">
    <source>
        <dbReference type="SAM" id="Phobius"/>
    </source>
</evidence>
<comment type="caution">
    <text evidence="6">The sequence shown here is derived from an EMBL/GenBank/DDBJ whole genome shotgun (WGS) entry which is preliminary data.</text>
</comment>
<sequence>MTFPKITHYFFMAILTVLFCWTGIVKLQDNPVHWAVFEQAGYSRLFFHLIGAVEIGLALAIWWPFLQKTAWLLMGAIMLGAIGTHIKSHDAAWHYIVPVVVLLILLGIGRYKHN</sequence>
<gene>
    <name evidence="6" type="ORF">OL497_13040</name>
</gene>
<dbReference type="RefSeq" id="WP_264730740.1">
    <property type="nucleotide sequence ID" value="NZ_JAPDNR010000001.1"/>
</dbReference>
<evidence type="ECO:0000256" key="3">
    <source>
        <dbReference type="ARBA" id="ARBA00022989"/>
    </source>
</evidence>
<dbReference type="InterPro" id="IPR032808">
    <property type="entry name" value="DoxX"/>
</dbReference>
<keyword evidence="3 5" id="KW-1133">Transmembrane helix</keyword>
<protein>
    <submittedName>
        <fullName evidence="6">DoxX family protein</fullName>
    </submittedName>
</protein>
<reference evidence="6 7" key="1">
    <citation type="submission" date="2022-10" db="EMBL/GenBank/DDBJ databases">
        <title>Chitinophaga nivalis PC15 sp. nov., isolated from Pyeongchang county, South Korea.</title>
        <authorList>
            <person name="Trinh H.N."/>
        </authorList>
    </citation>
    <scope>NUCLEOTIDE SEQUENCE [LARGE SCALE GENOMIC DNA]</scope>
    <source>
        <strain evidence="6 7">PC14</strain>
    </source>
</reference>
<keyword evidence="4 5" id="KW-0472">Membrane</keyword>
<evidence type="ECO:0000256" key="2">
    <source>
        <dbReference type="ARBA" id="ARBA00022692"/>
    </source>
</evidence>
<dbReference type="Proteomes" id="UP001207742">
    <property type="component" value="Unassembled WGS sequence"/>
</dbReference>
<proteinExistence type="predicted"/>
<organism evidence="6 7">
    <name type="scientific">Chitinophaga nivalis</name>
    <dbReference type="NCBI Taxonomy" id="2991709"/>
    <lineage>
        <taxon>Bacteria</taxon>
        <taxon>Pseudomonadati</taxon>
        <taxon>Bacteroidota</taxon>
        <taxon>Chitinophagia</taxon>
        <taxon>Chitinophagales</taxon>
        <taxon>Chitinophagaceae</taxon>
        <taxon>Chitinophaga</taxon>
    </lineage>
</organism>
<feature type="transmembrane region" description="Helical" evidence="5">
    <location>
        <begin position="45"/>
        <end position="63"/>
    </location>
</feature>
<evidence type="ECO:0000256" key="4">
    <source>
        <dbReference type="ARBA" id="ARBA00023136"/>
    </source>
</evidence>
<dbReference type="Pfam" id="PF13564">
    <property type="entry name" value="DoxX_2"/>
    <property type="match status" value="1"/>
</dbReference>
<name>A0ABT3ILI0_9BACT</name>
<feature type="transmembrane region" description="Helical" evidence="5">
    <location>
        <begin position="92"/>
        <end position="111"/>
    </location>
</feature>
<evidence type="ECO:0000313" key="6">
    <source>
        <dbReference type="EMBL" id="MCW3484831.1"/>
    </source>
</evidence>